<gene>
    <name evidence="6" type="ORF">FrCorBMG51_04930</name>
</gene>
<evidence type="ECO:0000256" key="5">
    <source>
        <dbReference type="ARBA" id="ARBA00023098"/>
    </source>
</evidence>
<reference evidence="6 7" key="1">
    <citation type="submission" date="2014-12" db="EMBL/GenBank/DDBJ databases">
        <title>Frankia sp. BMG5.1 draft genome.</title>
        <authorList>
            <person name="Gtari M."/>
            <person name="Ghodhbane-Gtari F."/>
            <person name="Nouioui I."/>
            <person name="Ktari A."/>
            <person name="Hezbri K."/>
            <person name="Mimouni W."/>
            <person name="Sbissi I."/>
            <person name="Ayari A."/>
            <person name="Yamanaka T."/>
            <person name="Normand P."/>
            <person name="Tisa L.S."/>
            <person name="Boudabous A."/>
        </authorList>
    </citation>
    <scope>NUCLEOTIDE SEQUENCE [LARGE SCALE GENOMIC DNA]</scope>
    <source>
        <strain evidence="6 7">BMG5.1</strain>
    </source>
</reference>
<accession>A0ABR5F6K8</accession>
<dbReference type="Gene3D" id="3.40.50.150">
    <property type="entry name" value="Vaccinia Virus protein VP39"/>
    <property type="match status" value="1"/>
</dbReference>
<dbReference type="Proteomes" id="UP000035425">
    <property type="component" value="Unassembled WGS sequence"/>
</dbReference>
<keyword evidence="4" id="KW-0949">S-adenosyl-L-methionine</keyword>
<keyword evidence="2" id="KW-0489">Methyltransferase</keyword>
<dbReference type="PANTHER" id="PTHR43667">
    <property type="entry name" value="CYCLOPROPANE-FATTY-ACYL-PHOSPHOLIPID SYNTHASE"/>
    <property type="match status" value="1"/>
</dbReference>
<dbReference type="InterPro" id="IPR050723">
    <property type="entry name" value="CFA/CMAS"/>
</dbReference>
<dbReference type="InterPro" id="IPR003333">
    <property type="entry name" value="CMAS"/>
</dbReference>
<dbReference type="SUPFAM" id="SSF53335">
    <property type="entry name" value="S-adenosyl-L-methionine-dependent methyltransferases"/>
    <property type="match status" value="1"/>
</dbReference>
<proteinExistence type="inferred from homology"/>
<dbReference type="PANTHER" id="PTHR43667:SF1">
    <property type="entry name" value="CYCLOPROPANE-FATTY-ACYL-PHOSPHOLIPID SYNTHASE"/>
    <property type="match status" value="1"/>
</dbReference>
<keyword evidence="5" id="KW-0443">Lipid metabolism</keyword>
<evidence type="ECO:0000313" key="6">
    <source>
        <dbReference type="EMBL" id="KLL12366.1"/>
    </source>
</evidence>
<evidence type="ECO:0000256" key="4">
    <source>
        <dbReference type="ARBA" id="ARBA00022691"/>
    </source>
</evidence>
<evidence type="ECO:0000256" key="1">
    <source>
        <dbReference type="ARBA" id="ARBA00010815"/>
    </source>
</evidence>
<keyword evidence="3" id="KW-0808">Transferase</keyword>
<dbReference type="EMBL" id="JWIO01000005">
    <property type="protein sequence ID" value="KLL12366.1"/>
    <property type="molecule type" value="Genomic_DNA"/>
</dbReference>
<comment type="caution">
    <text evidence="6">The sequence shown here is derived from an EMBL/GenBank/DDBJ whole genome shotgun (WGS) entry which is preliminary data.</text>
</comment>
<dbReference type="Pfam" id="PF02353">
    <property type="entry name" value="CMAS"/>
    <property type="match status" value="1"/>
</dbReference>
<organism evidence="6 7">
    <name type="scientific">Protofrankia coriariae</name>
    <dbReference type="NCBI Taxonomy" id="1562887"/>
    <lineage>
        <taxon>Bacteria</taxon>
        <taxon>Bacillati</taxon>
        <taxon>Actinomycetota</taxon>
        <taxon>Actinomycetes</taxon>
        <taxon>Frankiales</taxon>
        <taxon>Frankiaceae</taxon>
        <taxon>Protofrankia</taxon>
    </lineage>
</organism>
<evidence type="ECO:0000256" key="2">
    <source>
        <dbReference type="ARBA" id="ARBA00022603"/>
    </source>
</evidence>
<dbReference type="InterPro" id="IPR029063">
    <property type="entry name" value="SAM-dependent_MTases_sf"/>
</dbReference>
<protein>
    <submittedName>
        <fullName evidence="6">Cyclopropane-fatty-acyl-phospholipid synthase</fullName>
    </submittedName>
</protein>
<keyword evidence="7" id="KW-1185">Reference proteome</keyword>
<name>A0ABR5F6K8_9ACTN</name>
<evidence type="ECO:0000313" key="7">
    <source>
        <dbReference type="Proteomes" id="UP000035425"/>
    </source>
</evidence>
<dbReference type="CDD" id="cd02440">
    <property type="entry name" value="AdoMet_MTases"/>
    <property type="match status" value="1"/>
</dbReference>
<evidence type="ECO:0000256" key="3">
    <source>
        <dbReference type="ARBA" id="ARBA00022679"/>
    </source>
</evidence>
<sequence>MTIPVESVYVGRTAGAAAAIRHHYDVGNAFYSLWLDRSLTYSCALRDGPDDTLESAQERKLRFHLDAVRADRARTVLDIGCGWGAVLRRLAEEHRVQHSVGLTLSEEQASFVRSQGYPGVEVRTENWLHYEPDAAFDGIVSIGAFEHFARPTDSPTEKISLYREFFTRCRGWLNRDGVLSLQTIAYANMSRADANGFIQQEIFPDADLPTLAEITAAAEGVFEIRSVSNGRLDYAWTCEEWARRLRLRRDEAVQLVGPEVVARYERYLKLSALGFRMGKICLFRIVLHPFRSGYFDSREVRAG</sequence>
<dbReference type="RefSeq" id="WP_047221921.1">
    <property type="nucleotide sequence ID" value="NZ_JWIO01000005.1"/>
</dbReference>
<dbReference type="PIRSF" id="PIRSF003085">
    <property type="entry name" value="CMAS"/>
    <property type="match status" value="1"/>
</dbReference>
<comment type="similarity">
    <text evidence="1">Belongs to the CFA/CMAS family.</text>
</comment>